<dbReference type="GeneID" id="64704507"/>
<keyword evidence="6" id="KW-1185">Reference proteome</keyword>
<dbReference type="PROSITE" id="PS50294">
    <property type="entry name" value="WD_REPEATS_REGION"/>
    <property type="match status" value="4"/>
</dbReference>
<evidence type="ECO:0000256" key="3">
    <source>
        <dbReference type="PROSITE-ProRule" id="PRU00221"/>
    </source>
</evidence>
<dbReference type="InterPro" id="IPR015943">
    <property type="entry name" value="WD40/YVTN_repeat-like_dom_sf"/>
</dbReference>
<feature type="repeat" description="WD" evidence="3">
    <location>
        <begin position="56"/>
        <end position="97"/>
    </location>
</feature>
<dbReference type="SUPFAM" id="SSF50978">
    <property type="entry name" value="WD40 repeat-like"/>
    <property type="match status" value="1"/>
</dbReference>
<comment type="caution">
    <text evidence="5">The sequence shown here is derived from an EMBL/GenBank/DDBJ whole genome shotgun (WGS) entry which is preliminary data.</text>
</comment>
<protein>
    <submittedName>
        <fullName evidence="5">WD40-repeat-containing domain protein</fullName>
    </submittedName>
</protein>
<feature type="compositionally biased region" description="Polar residues" evidence="4">
    <location>
        <begin position="492"/>
        <end position="502"/>
    </location>
</feature>
<feature type="region of interest" description="Disordered" evidence="4">
    <location>
        <begin position="461"/>
        <end position="520"/>
    </location>
</feature>
<dbReference type="PROSITE" id="PS50082">
    <property type="entry name" value="WD_REPEATS_2"/>
    <property type="match status" value="6"/>
</dbReference>
<proteinExistence type="predicted"/>
<dbReference type="GO" id="GO:1990234">
    <property type="term" value="C:transferase complex"/>
    <property type="evidence" value="ECO:0007669"/>
    <property type="project" value="UniProtKB-ARBA"/>
</dbReference>
<dbReference type="Gene3D" id="2.130.10.10">
    <property type="entry name" value="YVTN repeat-like/Quinoprotein amine dehydrogenase"/>
    <property type="match status" value="3"/>
</dbReference>
<dbReference type="AlphaFoldDB" id="A0A9P7EWD0"/>
<feature type="region of interest" description="Disordered" evidence="4">
    <location>
        <begin position="544"/>
        <end position="576"/>
    </location>
</feature>
<feature type="repeat" description="WD" evidence="3">
    <location>
        <begin position="13"/>
        <end position="54"/>
    </location>
</feature>
<accession>A0A9P7EWD0</accession>
<name>A0A9P7EWD0_9AGAM</name>
<gene>
    <name evidence="5" type="ORF">F5147DRAFT_779132</name>
</gene>
<dbReference type="Proteomes" id="UP000823399">
    <property type="component" value="Unassembled WGS sequence"/>
</dbReference>
<dbReference type="InterPro" id="IPR019775">
    <property type="entry name" value="WD40_repeat_CS"/>
</dbReference>
<evidence type="ECO:0000256" key="1">
    <source>
        <dbReference type="ARBA" id="ARBA00022574"/>
    </source>
</evidence>
<dbReference type="PANTHER" id="PTHR22847:SF637">
    <property type="entry name" value="WD REPEAT DOMAIN 5B"/>
    <property type="match status" value="1"/>
</dbReference>
<evidence type="ECO:0000313" key="6">
    <source>
        <dbReference type="Proteomes" id="UP000823399"/>
    </source>
</evidence>
<evidence type="ECO:0000256" key="4">
    <source>
        <dbReference type="SAM" id="MobiDB-lite"/>
    </source>
</evidence>
<evidence type="ECO:0000256" key="2">
    <source>
        <dbReference type="ARBA" id="ARBA00022737"/>
    </source>
</evidence>
<dbReference type="EMBL" id="JABBWM010000081">
    <property type="protein sequence ID" value="KAG2094036.1"/>
    <property type="molecule type" value="Genomic_DNA"/>
</dbReference>
<feature type="compositionally biased region" description="Polar residues" evidence="4">
    <location>
        <begin position="545"/>
        <end position="564"/>
    </location>
</feature>
<evidence type="ECO:0000313" key="5">
    <source>
        <dbReference type="EMBL" id="KAG2094036.1"/>
    </source>
</evidence>
<reference evidence="5" key="1">
    <citation type="journal article" date="2020" name="New Phytol.">
        <title>Comparative genomics reveals dynamic genome evolution in host specialist ectomycorrhizal fungi.</title>
        <authorList>
            <person name="Lofgren L.A."/>
            <person name="Nguyen N.H."/>
            <person name="Vilgalys R."/>
            <person name="Ruytinx J."/>
            <person name="Liao H.L."/>
            <person name="Branco S."/>
            <person name="Kuo A."/>
            <person name="LaButti K."/>
            <person name="Lipzen A."/>
            <person name="Andreopoulos W."/>
            <person name="Pangilinan J."/>
            <person name="Riley R."/>
            <person name="Hundley H."/>
            <person name="Na H."/>
            <person name="Barry K."/>
            <person name="Grigoriev I.V."/>
            <person name="Stajich J.E."/>
            <person name="Kennedy P.G."/>
        </authorList>
    </citation>
    <scope>NUCLEOTIDE SEQUENCE</scope>
    <source>
        <strain evidence="5">FC423</strain>
    </source>
</reference>
<dbReference type="RefSeq" id="XP_041287402.1">
    <property type="nucleotide sequence ID" value="XM_041442248.1"/>
</dbReference>
<feature type="repeat" description="WD" evidence="3">
    <location>
        <begin position="270"/>
        <end position="303"/>
    </location>
</feature>
<feature type="repeat" description="WD" evidence="3">
    <location>
        <begin position="98"/>
        <end position="139"/>
    </location>
</feature>
<dbReference type="InterPro" id="IPR020472">
    <property type="entry name" value="WD40_PAC1"/>
</dbReference>
<sequence>MSSSASKTPRHTMRGHTDWISGIVHLQGGRHIVTCSLDGSLRLWSLESGVQIGEDWRDGNNAVRSIALSPNGKTIASGSEDGKVRLWDVKTKKVIAKWMGHTNVVCALCWSADGERLASGSWDGTTRVWDVDSSKTVLTIETGHDWVYAVMYSPDSSKLATSGYKESAVHIWNAKTGERLKTLETSETHSWAFGLAWTSDGSKLLCSSYSPIRIFDTATWQQIATLEDGHSDVVFAISLSHWGTRLLASASWDKTVRLWDPQTKRPVGPPLQHKWGLRSAALSPDGKTLVTACENKNVYVWDVHAILNLKEAGPENLLSKNNSRIQRIFRSLLDGKSFLEADVTQYPDQLGGLEHNTSQGGSDIQHTLPSSLDSKSFLEADATQYSDQFGGVNELSPTFFDGMEADVNSSPIGTHPHSSVNALLSSLLHRFRHKNGEATELPEPSTPSRLDPHVLLARLSSFLPRPRPRTDEEAEPHTTTPFSLRPDALFSRLSSHFRSQPHTNEKIEPQRSSRPHVVEVAPIRDKQSLVVARGPNFMKAKRAYEQTQSYGQPQASSSHSQPTDASGPAKPPVPGASTATAVLLSLSPVPLLAQDKCSATKHHCEMNVFSPLGLVADPRSNTLRTVSPPSNLDALICNTKLNKTSNHV</sequence>
<feature type="repeat" description="WD" evidence="3">
    <location>
        <begin position="227"/>
        <end position="269"/>
    </location>
</feature>
<dbReference type="PANTHER" id="PTHR22847">
    <property type="entry name" value="WD40 REPEAT PROTEIN"/>
    <property type="match status" value="1"/>
</dbReference>
<dbReference type="PRINTS" id="PR00320">
    <property type="entry name" value="GPROTEINBRPT"/>
</dbReference>
<feature type="repeat" description="WD" evidence="3">
    <location>
        <begin position="140"/>
        <end position="182"/>
    </location>
</feature>
<dbReference type="InterPro" id="IPR036322">
    <property type="entry name" value="WD40_repeat_dom_sf"/>
</dbReference>
<organism evidence="5 6">
    <name type="scientific">Suillus discolor</name>
    <dbReference type="NCBI Taxonomy" id="1912936"/>
    <lineage>
        <taxon>Eukaryota</taxon>
        <taxon>Fungi</taxon>
        <taxon>Dikarya</taxon>
        <taxon>Basidiomycota</taxon>
        <taxon>Agaricomycotina</taxon>
        <taxon>Agaricomycetes</taxon>
        <taxon>Agaricomycetidae</taxon>
        <taxon>Boletales</taxon>
        <taxon>Suillineae</taxon>
        <taxon>Suillaceae</taxon>
        <taxon>Suillus</taxon>
    </lineage>
</organism>
<dbReference type="PROSITE" id="PS00678">
    <property type="entry name" value="WD_REPEATS_1"/>
    <property type="match status" value="3"/>
</dbReference>
<keyword evidence="1 3" id="KW-0853">WD repeat</keyword>
<dbReference type="OrthoDB" id="538223at2759"/>
<dbReference type="Pfam" id="PF00400">
    <property type="entry name" value="WD40"/>
    <property type="match status" value="6"/>
</dbReference>
<dbReference type="CDD" id="cd00200">
    <property type="entry name" value="WD40"/>
    <property type="match status" value="1"/>
</dbReference>
<dbReference type="SMART" id="SM00320">
    <property type="entry name" value="WD40"/>
    <property type="match status" value="7"/>
</dbReference>
<keyword evidence="2" id="KW-0677">Repeat</keyword>
<dbReference type="InterPro" id="IPR001680">
    <property type="entry name" value="WD40_rpt"/>
</dbReference>